<protein>
    <submittedName>
        <fullName evidence="2">Uncharacterized protein</fullName>
    </submittedName>
</protein>
<dbReference type="AlphaFoldDB" id="A0A915KSM3"/>
<evidence type="ECO:0000313" key="2">
    <source>
        <dbReference type="WBParaSite" id="nRc.2.0.1.t41773-RA"/>
    </source>
</evidence>
<organism evidence="1 2">
    <name type="scientific">Romanomermis culicivorax</name>
    <name type="common">Nematode worm</name>
    <dbReference type="NCBI Taxonomy" id="13658"/>
    <lineage>
        <taxon>Eukaryota</taxon>
        <taxon>Metazoa</taxon>
        <taxon>Ecdysozoa</taxon>
        <taxon>Nematoda</taxon>
        <taxon>Enoplea</taxon>
        <taxon>Dorylaimia</taxon>
        <taxon>Mermithida</taxon>
        <taxon>Mermithoidea</taxon>
        <taxon>Mermithidae</taxon>
        <taxon>Romanomermis</taxon>
    </lineage>
</organism>
<sequence>MTFLGCPNLAPVSHSRASHFGARLTLAPVSLWHPSHFGACLTLAPYHSLLFGIHADHLFGNAAFSESPTAGIDHFRMNGMPLPLLLTQYYTGSYDAINLSKKSMNENFWRI</sequence>
<dbReference type="WBParaSite" id="nRc.2.0.1.t41773-RA">
    <property type="protein sequence ID" value="nRc.2.0.1.t41773-RA"/>
    <property type="gene ID" value="nRc.2.0.1.g41773"/>
</dbReference>
<proteinExistence type="predicted"/>
<name>A0A915KSM3_ROMCU</name>
<reference evidence="2" key="1">
    <citation type="submission" date="2022-11" db="UniProtKB">
        <authorList>
            <consortium name="WormBaseParasite"/>
        </authorList>
    </citation>
    <scope>IDENTIFICATION</scope>
</reference>
<dbReference type="Proteomes" id="UP000887565">
    <property type="component" value="Unplaced"/>
</dbReference>
<evidence type="ECO:0000313" key="1">
    <source>
        <dbReference type="Proteomes" id="UP000887565"/>
    </source>
</evidence>
<accession>A0A915KSM3</accession>
<keyword evidence="1" id="KW-1185">Reference proteome</keyword>